<dbReference type="GO" id="GO:0016787">
    <property type="term" value="F:hydrolase activity"/>
    <property type="evidence" value="ECO:0007669"/>
    <property type="project" value="UniProtKB-KW"/>
</dbReference>
<feature type="domain" description="CN hydrolase" evidence="1">
    <location>
        <begin position="4"/>
        <end position="172"/>
    </location>
</feature>
<name>A0A376TG43_ECOLX</name>
<reference evidence="2 3" key="1">
    <citation type="submission" date="2018-06" db="EMBL/GenBank/DDBJ databases">
        <authorList>
            <consortium name="Pathogen Informatics"/>
            <person name="Doyle S."/>
        </authorList>
    </citation>
    <scope>NUCLEOTIDE SEQUENCE [LARGE SCALE GENOMIC DNA]</scope>
    <source>
        <strain evidence="2 3">NCTC8985</strain>
    </source>
</reference>
<dbReference type="SUPFAM" id="SSF56317">
    <property type="entry name" value="Carbon-nitrogen hydrolase"/>
    <property type="match status" value="1"/>
</dbReference>
<dbReference type="InterPro" id="IPR003010">
    <property type="entry name" value="C-N_Hydrolase"/>
</dbReference>
<evidence type="ECO:0000259" key="1">
    <source>
        <dbReference type="PROSITE" id="PS50263"/>
    </source>
</evidence>
<dbReference type="InterPro" id="IPR036526">
    <property type="entry name" value="C-N_Hydrolase_sf"/>
</dbReference>
<dbReference type="PROSITE" id="PS50263">
    <property type="entry name" value="CN_HYDROLASE"/>
    <property type="match status" value="1"/>
</dbReference>
<protein>
    <submittedName>
        <fullName evidence="2">Putative carbon-nitrogen hydrolase</fullName>
    </submittedName>
</protein>
<organism evidence="2 3">
    <name type="scientific">Escherichia coli</name>
    <dbReference type="NCBI Taxonomy" id="562"/>
    <lineage>
        <taxon>Bacteria</taxon>
        <taxon>Pseudomonadati</taxon>
        <taxon>Pseudomonadota</taxon>
        <taxon>Gammaproteobacteria</taxon>
        <taxon>Enterobacterales</taxon>
        <taxon>Enterobacteriaceae</taxon>
        <taxon>Escherichia</taxon>
    </lineage>
</organism>
<dbReference type="EMBL" id="UGCO01000001">
    <property type="protein sequence ID" value="STI75489.1"/>
    <property type="molecule type" value="Genomic_DNA"/>
</dbReference>
<gene>
    <name evidence="2" type="ORF">NCTC8985_00715</name>
</gene>
<dbReference type="Pfam" id="PF00795">
    <property type="entry name" value="CN_hydrolase"/>
    <property type="match status" value="1"/>
</dbReference>
<accession>A0A376TG43</accession>
<dbReference type="Proteomes" id="UP000254405">
    <property type="component" value="Unassembled WGS sequence"/>
</dbReference>
<dbReference type="AlphaFoldDB" id="A0A376TG43"/>
<sequence>MSFWKVAAAQYEPRKTSLTEQVAHHLEFVRAAARQQCQLLVFPSLSLLGCDYSRRALPAPPDLSLLDPLCYAATTWRMTIIAGLPVEYNDRFIRGIAVFAPWRKRLGSTIRVMVHVWAVVPEPSRWSMNNRKVWIWTRPVHCLLQGNVWENPTCWRRPVAYNFFHISTRLPC</sequence>
<evidence type="ECO:0000313" key="3">
    <source>
        <dbReference type="Proteomes" id="UP000254405"/>
    </source>
</evidence>
<proteinExistence type="predicted"/>
<keyword evidence="2" id="KW-0378">Hydrolase</keyword>
<evidence type="ECO:0000313" key="2">
    <source>
        <dbReference type="EMBL" id="STI75489.1"/>
    </source>
</evidence>
<dbReference type="Gene3D" id="3.60.110.10">
    <property type="entry name" value="Carbon-nitrogen hydrolase"/>
    <property type="match status" value="1"/>
</dbReference>